<dbReference type="AlphaFoldDB" id="A0A1Z8JPR5"/>
<dbReference type="Proteomes" id="UP000249293">
    <property type="component" value="Chromosome 4"/>
</dbReference>
<reference evidence="2 3" key="1">
    <citation type="submission" date="2017-05" db="EMBL/GenBank/DDBJ databases">
        <title>The Genome Sequence of Candida krusei Ckrusei653.</title>
        <authorList>
            <person name="Cuomo C."/>
            <person name="Forche A."/>
            <person name="Young S."/>
            <person name="Abouelleil A."/>
            <person name="Cao P."/>
            <person name="Chapman S."/>
            <person name="Cusick C."/>
            <person name="Shea T."/>
            <person name="Nusbaum C."/>
            <person name="Birren B."/>
        </authorList>
    </citation>
    <scope>NUCLEOTIDE SEQUENCE [LARGE SCALE GENOMIC DNA]</scope>
    <source>
        <strain evidence="2 3">Ckrusei653</strain>
    </source>
</reference>
<dbReference type="GeneID" id="40385277"/>
<dbReference type="Proteomes" id="UP000195871">
    <property type="component" value="Unassembled WGS sequence"/>
</dbReference>
<reference evidence="1 4" key="2">
    <citation type="submission" date="2018-06" db="EMBL/GenBank/DDBJ databases">
        <title>Population genomics shows no distinction between pathogenic Candida krusei and environmental Pichia kudriavzevii: One species, four names.</title>
        <authorList>
            <person name="Douglass A.P."/>
            <person name="Offei B."/>
            <person name="Braun-Galleani S."/>
            <person name="Coughlan A.Y."/>
            <person name="Martos A."/>
            <person name="Ortiz-Merino R.A."/>
            <person name="Byrne K.P."/>
            <person name="Wolfe K.H."/>
        </authorList>
    </citation>
    <scope>NUCLEOTIDE SEQUENCE [LARGE SCALE GENOMIC DNA]</scope>
    <source>
        <strain evidence="1 4">CBS573</strain>
    </source>
</reference>
<evidence type="ECO:0000313" key="3">
    <source>
        <dbReference type="Proteomes" id="UP000195871"/>
    </source>
</evidence>
<dbReference type="RefSeq" id="XP_029322925.1">
    <property type="nucleotide sequence ID" value="XM_029467065.1"/>
</dbReference>
<accession>A0A1Z8JPR5</accession>
<gene>
    <name evidence="1" type="ORF">C5L36_0D01860</name>
    <name evidence="2" type="ORF">CAS74_002149</name>
</gene>
<dbReference type="KEGG" id="pkz:C5L36_0D01860"/>
<proteinExistence type="predicted"/>
<dbReference type="EMBL" id="NHMM01000003">
    <property type="protein sequence ID" value="OUT22422.1"/>
    <property type="molecule type" value="Genomic_DNA"/>
</dbReference>
<sequence length="380" mass="44586">MQRHIILGDRRILSLGIRQFHVLNWAGIRDKGSSSDLLNLLSIDKDIERNVNDRINTLESVHDAHVRDIQRLESKLGYIEKNIGFLMGKRDNKKLQIEELLRLPTWKVYEIVKVKCHGENVNEDEIIMLIAHMIFRNSFTVDMFSRVIMRLSYSNVKKVHEKLVNDPAGIIKGWNEGYRCRVLSGLALTARYKMLKDYDSARRIVISEFREVWIKGLIAKPNEFKGNDLKNFVNVVNGMVEYAYVVTNIVKVNDVRLVYTFWEENWNDMIINEWLEKNVDKLNEFQRFIIRAFNNPVISTNSEFKGILLDISKKLKLGIYSGDDINREKFQVYLELLINDIIEGINGDPERVGYVRDLRKEFEGFKSDEHEEELKEVFNV</sequence>
<organism evidence="2 3">
    <name type="scientific">Pichia kudriavzevii</name>
    <name type="common">Yeast</name>
    <name type="synonym">Issatchenkia orientalis</name>
    <dbReference type="NCBI Taxonomy" id="4909"/>
    <lineage>
        <taxon>Eukaryota</taxon>
        <taxon>Fungi</taxon>
        <taxon>Dikarya</taxon>
        <taxon>Ascomycota</taxon>
        <taxon>Saccharomycotina</taxon>
        <taxon>Pichiomycetes</taxon>
        <taxon>Pichiales</taxon>
        <taxon>Pichiaceae</taxon>
        <taxon>Pichia</taxon>
    </lineage>
</organism>
<dbReference type="EMBL" id="CP028776">
    <property type="protein sequence ID" value="AWU77448.1"/>
    <property type="molecule type" value="Genomic_DNA"/>
</dbReference>
<dbReference type="OrthoDB" id="3997269at2759"/>
<name>A0A1Z8JPR5_PICKU</name>
<evidence type="ECO:0000313" key="1">
    <source>
        <dbReference type="EMBL" id="AWU77448.1"/>
    </source>
</evidence>
<evidence type="ECO:0000313" key="2">
    <source>
        <dbReference type="EMBL" id="OUT22422.1"/>
    </source>
</evidence>
<keyword evidence="4" id="KW-1185">Reference proteome</keyword>
<dbReference type="VEuPathDB" id="FungiDB:C5L36_0D01860"/>
<protein>
    <submittedName>
        <fullName evidence="2">Uncharacterized protein</fullName>
    </submittedName>
</protein>
<evidence type="ECO:0000313" key="4">
    <source>
        <dbReference type="Proteomes" id="UP000249293"/>
    </source>
</evidence>